<keyword evidence="3" id="KW-1185">Reference proteome</keyword>
<protein>
    <submittedName>
        <fullName evidence="2">PRC-barrel domain-containing protein</fullName>
    </submittedName>
</protein>
<accession>A0ABW5PBP2</accession>
<evidence type="ECO:0000259" key="1">
    <source>
        <dbReference type="Pfam" id="PF05239"/>
    </source>
</evidence>
<sequence>MLRKVQDIIGLPVLDLGTGKKIGKVNDIFFGTDHELKAVAMDAKHWFSSSRFIAWDDVAGFGDDAVTIENELVIRSFEDSNPWFAFLSGNRKLKEIPVITVNGNQLGLVSDVYFDPEEGTKMIGVELTDGFISDLKEGRKWLRLPGQLTLGDDSIVVPAECEEALEEIIQLKR</sequence>
<proteinExistence type="predicted"/>
<dbReference type="Gene3D" id="2.30.30.240">
    <property type="entry name" value="PRC-barrel domain"/>
    <property type="match status" value="2"/>
</dbReference>
<evidence type="ECO:0000313" key="3">
    <source>
        <dbReference type="Proteomes" id="UP001597541"/>
    </source>
</evidence>
<dbReference type="SUPFAM" id="SSF50346">
    <property type="entry name" value="PRC-barrel domain"/>
    <property type="match status" value="2"/>
</dbReference>
<organism evidence="2 3">
    <name type="scientific">Paenibacillus gansuensis</name>
    <dbReference type="NCBI Taxonomy" id="306542"/>
    <lineage>
        <taxon>Bacteria</taxon>
        <taxon>Bacillati</taxon>
        <taxon>Bacillota</taxon>
        <taxon>Bacilli</taxon>
        <taxon>Bacillales</taxon>
        <taxon>Paenibacillaceae</taxon>
        <taxon>Paenibacillus</taxon>
    </lineage>
</organism>
<comment type="caution">
    <text evidence="2">The sequence shown here is derived from an EMBL/GenBank/DDBJ whole genome shotgun (WGS) entry which is preliminary data.</text>
</comment>
<feature type="domain" description="PRC-barrel" evidence="1">
    <location>
        <begin position="5"/>
        <end position="69"/>
    </location>
</feature>
<name>A0ABW5PBP2_9BACL</name>
<evidence type="ECO:0000313" key="2">
    <source>
        <dbReference type="EMBL" id="MFD2612623.1"/>
    </source>
</evidence>
<dbReference type="InterPro" id="IPR011033">
    <property type="entry name" value="PRC_barrel-like_sf"/>
</dbReference>
<dbReference type="Proteomes" id="UP001597541">
    <property type="component" value="Unassembled WGS sequence"/>
</dbReference>
<dbReference type="InterPro" id="IPR027275">
    <property type="entry name" value="PRC-brl_dom"/>
</dbReference>
<dbReference type="Pfam" id="PF05239">
    <property type="entry name" value="PRC"/>
    <property type="match status" value="2"/>
</dbReference>
<dbReference type="RefSeq" id="WP_377602322.1">
    <property type="nucleotide sequence ID" value="NZ_JBHUME010000007.1"/>
</dbReference>
<feature type="domain" description="PRC-barrel" evidence="1">
    <location>
        <begin position="91"/>
        <end position="158"/>
    </location>
</feature>
<reference evidence="3" key="1">
    <citation type="journal article" date="2019" name="Int. J. Syst. Evol. Microbiol.">
        <title>The Global Catalogue of Microorganisms (GCM) 10K type strain sequencing project: providing services to taxonomists for standard genome sequencing and annotation.</title>
        <authorList>
            <consortium name="The Broad Institute Genomics Platform"/>
            <consortium name="The Broad Institute Genome Sequencing Center for Infectious Disease"/>
            <person name="Wu L."/>
            <person name="Ma J."/>
        </authorList>
    </citation>
    <scope>NUCLEOTIDE SEQUENCE [LARGE SCALE GENOMIC DNA]</scope>
    <source>
        <strain evidence="3">KCTC 3950</strain>
    </source>
</reference>
<gene>
    <name evidence="2" type="ORF">ACFSUF_09330</name>
</gene>
<dbReference type="EMBL" id="JBHUME010000007">
    <property type="protein sequence ID" value="MFD2612623.1"/>
    <property type="molecule type" value="Genomic_DNA"/>
</dbReference>